<name>A0AB39HUM9_9BACI</name>
<dbReference type="EMBL" id="CP162599">
    <property type="protein sequence ID" value="XDK34004.1"/>
    <property type="molecule type" value="Genomic_DNA"/>
</dbReference>
<dbReference type="SUPFAM" id="SSF56784">
    <property type="entry name" value="HAD-like"/>
    <property type="match status" value="1"/>
</dbReference>
<dbReference type="CDD" id="cd07517">
    <property type="entry name" value="HAD_HPP"/>
    <property type="match status" value="1"/>
</dbReference>
<gene>
    <name evidence="1" type="ORF">AB4Y30_06540</name>
</gene>
<dbReference type="PANTHER" id="PTHR10000:SF25">
    <property type="entry name" value="PHOSPHATASE YKRA-RELATED"/>
    <property type="match status" value="1"/>
</dbReference>
<dbReference type="InterPro" id="IPR036412">
    <property type="entry name" value="HAD-like_sf"/>
</dbReference>
<dbReference type="Gene3D" id="3.30.1240.10">
    <property type="match status" value="1"/>
</dbReference>
<dbReference type="Pfam" id="PF08282">
    <property type="entry name" value="Hydrolase_3"/>
    <property type="match status" value="1"/>
</dbReference>
<dbReference type="SFLD" id="SFLDS00003">
    <property type="entry name" value="Haloacid_Dehalogenase"/>
    <property type="match status" value="1"/>
</dbReference>
<dbReference type="Gene3D" id="3.40.50.1000">
    <property type="entry name" value="HAD superfamily/HAD-like"/>
    <property type="match status" value="1"/>
</dbReference>
<dbReference type="SFLD" id="SFLDG01140">
    <property type="entry name" value="C2.B:_Phosphomannomutase_and_P"/>
    <property type="match status" value="1"/>
</dbReference>
<dbReference type="NCBIfam" id="TIGR01484">
    <property type="entry name" value="HAD-SF-IIB"/>
    <property type="match status" value="1"/>
</dbReference>
<sequence>MENKIVFFDIDGTLLNTEKKIPQTTKASIEELKKNGVHVVIATGRPPFMFEQIREELEIDSYVSFNGQHVVYKGETIYKKPMKKHEIIHLHEDTLQSKIPMVYFSESEMRATVGEHQYIKEGLGKLKFYYPEKDEHFPFNESIYQALMFCEKGKEDSLIQKHASFYFLRWHTYSIDILPVGGTKAIGIEHMMKASGLNHADSYAFGDGLNDLEMLQAVGTGVAMGNARDSLKTIADFVTDSSDNDGIFKGLKQLKLI</sequence>
<organism evidence="1">
    <name type="scientific">Ornithinibacillus sp. 4-3</name>
    <dbReference type="NCBI Taxonomy" id="3231488"/>
    <lineage>
        <taxon>Bacteria</taxon>
        <taxon>Bacillati</taxon>
        <taxon>Bacillota</taxon>
        <taxon>Bacilli</taxon>
        <taxon>Bacillales</taxon>
        <taxon>Bacillaceae</taxon>
        <taxon>Ornithinibacillus</taxon>
    </lineage>
</organism>
<dbReference type="SFLD" id="SFLDG01144">
    <property type="entry name" value="C2.B.4:_PGP_Like"/>
    <property type="match status" value="1"/>
</dbReference>
<evidence type="ECO:0000313" key="1">
    <source>
        <dbReference type="EMBL" id="XDK34004.1"/>
    </source>
</evidence>
<dbReference type="GO" id="GO:0000287">
    <property type="term" value="F:magnesium ion binding"/>
    <property type="evidence" value="ECO:0007669"/>
    <property type="project" value="TreeGrafter"/>
</dbReference>
<dbReference type="AlphaFoldDB" id="A0AB39HUM9"/>
<dbReference type="InterPro" id="IPR000150">
    <property type="entry name" value="Cof"/>
</dbReference>
<accession>A0AB39HUM9</accession>
<keyword evidence="1" id="KW-0378">Hydrolase</keyword>
<dbReference type="GO" id="GO:0005829">
    <property type="term" value="C:cytosol"/>
    <property type="evidence" value="ECO:0007669"/>
    <property type="project" value="TreeGrafter"/>
</dbReference>
<dbReference type="PANTHER" id="PTHR10000">
    <property type="entry name" value="PHOSPHOSERINE PHOSPHATASE"/>
    <property type="match status" value="1"/>
</dbReference>
<reference evidence="1" key="1">
    <citation type="submission" date="2024-07" db="EMBL/GenBank/DDBJ databases">
        <title>Halotolerant mesophilic bacterium Ornithinibacillus sp. 4-3, sp. nov., isolated from soil.</title>
        <authorList>
            <person name="Sidarenka A.V."/>
            <person name="Guliayeva D.E."/>
            <person name="Leanovich S.I."/>
            <person name="Hileuskaya K.S."/>
            <person name="Akhremchuk A.E."/>
            <person name="Sikolenko M.A."/>
            <person name="Valentovich L.N."/>
        </authorList>
    </citation>
    <scope>NUCLEOTIDE SEQUENCE</scope>
    <source>
        <strain evidence="1">4-3</strain>
    </source>
</reference>
<dbReference type="InterPro" id="IPR023214">
    <property type="entry name" value="HAD_sf"/>
</dbReference>
<dbReference type="PROSITE" id="PS01229">
    <property type="entry name" value="COF_2"/>
    <property type="match status" value="1"/>
</dbReference>
<dbReference type="RefSeq" id="WP_368654682.1">
    <property type="nucleotide sequence ID" value="NZ_CP162599.1"/>
</dbReference>
<dbReference type="PROSITE" id="PS01228">
    <property type="entry name" value="COF_1"/>
    <property type="match status" value="1"/>
</dbReference>
<proteinExistence type="predicted"/>
<dbReference type="InterPro" id="IPR006379">
    <property type="entry name" value="HAD-SF_hydro_IIB"/>
</dbReference>
<protein>
    <submittedName>
        <fullName evidence="1">Cof-type HAD-IIB family hydrolase</fullName>
    </submittedName>
</protein>
<dbReference type="GO" id="GO:0016791">
    <property type="term" value="F:phosphatase activity"/>
    <property type="evidence" value="ECO:0007669"/>
    <property type="project" value="UniProtKB-ARBA"/>
</dbReference>
<dbReference type="NCBIfam" id="TIGR00099">
    <property type="entry name" value="Cof-subfamily"/>
    <property type="match status" value="1"/>
</dbReference>